<dbReference type="InterPro" id="IPR030459">
    <property type="entry name" value="Glyco_hydro_31_CS"/>
</dbReference>
<gene>
    <name evidence="16" type="ORF">NUU61_002618</name>
</gene>
<dbReference type="InterPro" id="IPR048395">
    <property type="entry name" value="Glyco_hydro_31_C"/>
</dbReference>
<evidence type="ECO:0000259" key="15">
    <source>
        <dbReference type="Pfam" id="PF21365"/>
    </source>
</evidence>
<dbReference type="Proteomes" id="UP001141434">
    <property type="component" value="Unassembled WGS sequence"/>
</dbReference>
<dbReference type="InterPro" id="IPR000322">
    <property type="entry name" value="Glyco_hydro_31_TIM"/>
</dbReference>
<evidence type="ECO:0000256" key="12">
    <source>
        <dbReference type="SAM" id="SignalP"/>
    </source>
</evidence>
<organism evidence="16 17">
    <name type="scientific">Penicillium alfredii</name>
    <dbReference type="NCBI Taxonomy" id="1506179"/>
    <lineage>
        <taxon>Eukaryota</taxon>
        <taxon>Fungi</taxon>
        <taxon>Dikarya</taxon>
        <taxon>Ascomycota</taxon>
        <taxon>Pezizomycotina</taxon>
        <taxon>Eurotiomycetes</taxon>
        <taxon>Eurotiomycetidae</taxon>
        <taxon>Eurotiales</taxon>
        <taxon>Aspergillaceae</taxon>
        <taxon>Penicillium</taxon>
    </lineage>
</organism>
<dbReference type="GO" id="GO:0005975">
    <property type="term" value="P:carbohydrate metabolic process"/>
    <property type="evidence" value="ECO:0007669"/>
    <property type="project" value="InterPro"/>
</dbReference>
<keyword evidence="4 12" id="KW-0732">Signal</keyword>
<dbReference type="RefSeq" id="XP_056514267.1">
    <property type="nucleotide sequence ID" value="XM_056653200.1"/>
</dbReference>
<dbReference type="FunFam" id="2.60.40.1180:FF:000001">
    <property type="entry name" value="Maltase-glucoamylase, intestinal"/>
    <property type="match status" value="1"/>
</dbReference>
<dbReference type="SUPFAM" id="SSF51445">
    <property type="entry name" value="(Trans)glycosidases"/>
    <property type="match status" value="1"/>
</dbReference>
<evidence type="ECO:0000256" key="3">
    <source>
        <dbReference type="ARBA" id="ARBA00012741"/>
    </source>
</evidence>
<feature type="chain" id="PRO_5040962864" description="Alpha-glucosidase" evidence="12">
    <location>
        <begin position="19"/>
        <end position="970"/>
    </location>
</feature>
<evidence type="ECO:0000259" key="13">
    <source>
        <dbReference type="Pfam" id="PF01055"/>
    </source>
</evidence>
<comment type="function">
    <text evidence="9">Hydrolyzes malto-oligosaccharides, but has a low activity toward soluble starch.</text>
</comment>
<reference evidence="16" key="1">
    <citation type="submission" date="2022-11" db="EMBL/GenBank/DDBJ databases">
        <authorList>
            <person name="Petersen C."/>
        </authorList>
    </citation>
    <scope>NUCLEOTIDE SEQUENCE</scope>
    <source>
        <strain evidence="16">IBT 34128</strain>
    </source>
</reference>
<dbReference type="FunFam" id="2.60.40.1760:FF:000005">
    <property type="entry name" value="Putative alpha-glucosidase AgdA"/>
    <property type="match status" value="1"/>
</dbReference>
<feature type="domain" description="Glycosyl hydrolase family 31 C-terminal" evidence="15">
    <location>
        <begin position="748"/>
        <end position="840"/>
    </location>
</feature>
<dbReference type="CDD" id="cd14752">
    <property type="entry name" value="GH31_N"/>
    <property type="match status" value="1"/>
</dbReference>
<dbReference type="Gene3D" id="2.60.40.1760">
    <property type="entry name" value="glycosyl hydrolase (family 31)"/>
    <property type="match status" value="1"/>
</dbReference>
<dbReference type="Gene3D" id="2.60.40.1180">
    <property type="entry name" value="Golgi alpha-mannosidase II"/>
    <property type="match status" value="2"/>
</dbReference>
<dbReference type="SUPFAM" id="SSF74650">
    <property type="entry name" value="Galactose mutarotase-like"/>
    <property type="match status" value="1"/>
</dbReference>
<evidence type="ECO:0000256" key="9">
    <source>
        <dbReference type="ARBA" id="ARBA00056204"/>
    </source>
</evidence>
<dbReference type="Pfam" id="PF01055">
    <property type="entry name" value="Glyco_hydro_31_2nd"/>
    <property type="match status" value="1"/>
</dbReference>
<evidence type="ECO:0000313" key="17">
    <source>
        <dbReference type="Proteomes" id="UP001141434"/>
    </source>
</evidence>
<dbReference type="PROSITE" id="PS00707">
    <property type="entry name" value="GLYCOSYL_HYDROL_F31_2"/>
    <property type="match status" value="1"/>
</dbReference>
<dbReference type="PROSITE" id="PS00129">
    <property type="entry name" value="GLYCOSYL_HYDROL_F31_1"/>
    <property type="match status" value="1"/>
</dbReference>
<dbReference type="Pfam" id="PF13802">
    <property type="entry name" value="Gal_mutarotas_2"/>
    <property type="match status" value="1"/>
</dbReference>
<dbReference type="PANTHER" id="PTHR22762:SF133">
    <property type="entry name" value="P-TYPE DOMAIN-CONTAINING PROTEIN"/>
    <property type="match status" value="1"/>
</dbReference>
<dbReference type="InterPro" id="IPR017853">
    <property type="entry name" value="GH"/>
</dbReference>
<evidence type="ECO:0000256" key="4">
    <source>
        <dbReference type="ARBA" id="ARBA00022729"/>
    </source>
</evidence>
<feature type="domain" description="Glycoside hydrolase family 31 N-terminal" evidence="14">
    <location>
        <begin position="103"/>
        <end position="246"/>
    </location>
</feature>
<protein>
    <recommendedName>
        <fullName evidence="10">Alpha-glucosidase</fullName>
        <ecNumber evidence="3">3.2.1.20</ecNumber>
    </recommendedName>
    <alternativeName>
        <fullName evidence="8">Maltase</fullName>
    </alternativeName>
</protein>
<evidence type="ECO:0000256" key="6">
    <source>
        <dbReference type="ARBA" id="ARBA00023180"/>
    </source>
</evidence>
<dbReference type="GO" id="GO:0030246">
    <property type="term" value="F:carbohydrate binding"/>
    <property type="evidence" value="ECO:0007669"/>
    <property type="project" value="InterPro"/>
</dbReference>
<dbReference type="PANTHER" id="PTHR22762">
    <property type="entry name" value="ALPHA-GLUCOSIDASE"/>
    <property type="match status" value="1"/>
</dbReference>
<evidence type="ECO:0000256" key="7">
    <source>
        <dbReference type="ARBA" id="ARBA00023295"/>
    </source>
</evidence>
<dbReference type="InterPro" id="IPR030458">
    <property type="entry name" value="Glyco_hydro_31_AS"/>
</dbReference>
<keyword evidence="17" id="KW-1185">Reference proteome</keyword>
<comment type="similarity">
    <text evidence="2 11">Belongs to the glycosyl hydrolase 31 family.</text>
</comment>
<comment type="catalytic activity">
    <reaction evidence="1">
        <text>Hydrolysis of terminal, non-reducing (1-&gt;4)-linked alpha-D-glucose residues with release of alpha-D-glucose.</text>
        <dbReference type="EC" id="3.2.1.20"/>
    </reaction>
</comment>
<evidence type="ECO:0000256" key="1">
    <source>
        <dbReference type="ARBA" id="ARBA00001657"/>
    </source>
</evidence>
<dbReference type="FunFam" id="3.20.20.80:FF:000169">
    <property type="entry name" value="Putative alpha-glucosidase AgdA"/>
    <property type="match status" value="1"/>
</dbReference>
<dbReference type="SUPFAM" id="SSF51011">
    <property type="entry name" value="Glycosyl hydrolase domain"/>
    <property type="match status" value="1"/>
</dbReference>
<evidence type="ECO:0000256" key="5">
    <source>
        <dbReference type="ARBA" id="ARBA00022801"/>
    </source>
</evidence>
<dbReference type="InterPro" id="IPR011013">
    <property type="entry name" value="Gal_mutarotase_sf_dom"/>
</dbReference>
<dbReference type="EMBL" id="JAPMSZ010000004">
    <property type="protein sequence ID" value="KAJ5105271.1"/>
    <property type="molecule type" value="Genomic_DNA"/>
</dbReference>
<dbReference type="Pfam" id="PF21365">
    <property type="entry name" value="Glyco_hydro_31_3rd"/>
    <property type="match status" value="1"/>
</dbReference>
<reference evidence="16" key="2">
    <citation type="journal article" date="2023" name="IMA Fungus">
        <title>Comparative genomic study of the Penicillium genus elucidates a diverse pangenome and 15 lateral gene transfer events.</title>
        <authorList>
            <person name="Petersen C."/>
            <person name="Sorensen T."/>
            <person name="Nielsen M.R."/>
            <person name="Sondergaard T.E."/>
            <person name="Sorensen J.L."/>
            <person name="Fitzpatrick D.A."/>
            <person name="Frisvad J.C."/>
            <person name="Nielsen K.L."/>
        </authorList>
    </citation>
    <scope>NUCLEOTIDE SEQUENCE</scope>
    <source>
        <strain evidence="16">IBT 34128</strain>
    </source>
</reference>
<dbReference type="EC" id="3.2.1.20" evidence="3"/>
<dbReference type="CDD" id="cd06602">
    <property type="entry name" value="GH31_MGAM_SI_GAA"/>
    <property type="match status" value="1"/>
</dbReference>
<dbReference type="FunFam" id="2.60.40.1180:FF:000005">
    <property type="entry name" value="Maltase-glucoamylase, intestinal"/>
    <property type="match status" value="1"/>
</dbReference>
<feature type="domain" description="Glycoside hydrolase family 31 TIM barrel" evidence="13">
    <location>
        <begin position="328"/>
        <end position="740"/>
    </location>
</feature>
<dbReference type="Gene3D" id="3.20.20.80">
    <property type="entry name" value="Glycosidases"/>
    <property type="match status" value="2"/>
</dbReference>
<evidence type="ECO:0000256" key="11">
    <source>
        <dbReference type="RuleBase" id="RU361185"/>
    </source>
</evidence>
<comment type="caution">
    <text evidence="16">The sequence shown here is derived from an EMBL/GenBank/DDBJ whole genome shotgun (WGS) entry which is preliminary data.</text>
</comment>
<dbReference type="OrthoDB" id="5839090at2759"/>
<feature type="signal peptide" evidence="12">
    <location>
        <begin position="1"/>
        <end position="18"/>
    </location>
</feature>
<sequence>MGFANLLVGAWLLPAVYGASSTPAATSSASAAHTQFTIPASADVGAQLIANIDDHQAVNAQSVCPGYKASNVKNSTRGFSATLKLAGKPCNAYGTDVDSLDLAVEHLAKDRLNIQITPTHVDASNASWYLLPEDRVPRAKADKGVSRTHGDLEVSWSNDPSFSFKVTRKATGDVLFDTTGTVLVYENQFIEFVTALPKDYNLYGLGEHFQQLRLLDNLTLTLYAADSGDPIDSNIYGSHPFYLDTRYYEVDSHGAHTLVASDKADPSKEYKSYSHGVFLRNAHGQEVITKPKSLTWRTLGGSVDLTFYSGPTQRDVSKNYQVSTIGLPALQQYFTFGFHQCRWGYENWTVLEEVVANFDKFQIPLETIWTDIDWMHAYRDFENDPVRFGYDEGEKFLDKLHGSGRHYVPIVDAALYIPNPHNASDAYDTYTRGAKDDVFLKNPDGSLYIGAVWPGYTVFTDWLHPKAADFWSNELVTYRKKLAYDGIWVDMNEVSSFCVGSCGSHNLSMNPAHPPFALPGEPTNLILDYPEGFNITNKTEAASASAASSSQAAASSSATSSSSTSYLRTTPTPGEGHDLAIHAVSPNATHVGNVKEYDVHNLYGHQTINATYNGLLQAIPDKRPFIIGRSTFAGSGKWAGHWGGDNYSKWANMYFSISQALSFSLYGIPMFGVDTCGFNGNTDEELCNRWMQLSAFFPFYRNHNTLSALSQEPYRWASVIGASKAAMKIRYAILPYIYTLFHEAHTTGSTVMRALAWEFPHEPLLAGVHTQFLLGPSIMVIPVLAPQVDTVKGVFPGVKHGEVWYDWHTQKAVNAKPGINTTVPAPLGHIPVYVRGGSVLPMQEPALTTQKARKSPWSLLTALSGNGTASGNLYLDDGESVSPTDTLKVDFKASDSSLSASPRGTWKEKNSLANVTVLGVAKKPLSVTLNGKKVPASSVQYNATSRVLSVGGLQNLTSEGAWSNKWILKW</sequence>
<evidence type="ECO:0000256" key="10">
    <source>
        <dbReference type="ARBA" id="ARBA00073730"/>
    </source>
</evidence>
<dbReference type="InterPro" id="IPR013780">
    <property type="entry name" value="Glyco_hydro_b"/>
</dbReference>
<evidence type="ECO:0000256" key="2">
    <source>
        <dbReference type="ARBA" id="ARBA00007806"/>
    </source>
</evidence>
<dbReference type="InterPro" id="IPR025887">
    <property type="entry name" value="Glyco_hydro_31_N_dom"/>
</dbReference>
<keyword evidence="6" id="KW-0325">Glycoprotein</keyword>
<name>A0A9W9KGS6_9EURO</name>
<dbReference type="AlphaFoldDB" id="A0A9W9KGS6"/>
<accession>A0A9W9KGS6</accession>
<keyword evidence="5 11" id="KW-0378">Hydrolase</keyword>
<keyword evidence="7 11" id="KW-0326">Glycosidase</keyword>
<proteinExistence type="inferred from homology"/>
<evidence type="ECO:0000256" key="8">
    <source>
        <dbReference type="ARBA" id="ARBA00041343"/>
    </source>
</evidence>
<evidence type="ECO:0000259" key="14">
    <source>
        <dbReference type="Pfam" id="PF13802"/>
    </source>
</evidence>
<evidence type="ECO:0000313" key="16">
    <source>
        <dbReference type="EMBL" id="KAJ5105271.1"/>
    </source>
</evidence>
<dbReference type="GeneID" id="81392368"/>
<dbReference type="GO" id="GO:0004558">
    <property type="term" value="F:alpha-1,4-glucosidase activity"/>
    <property type="evidence" value="ECO:0007669"/>
    <property type="project" value="UniProtKB-EC"/>
</dbReference>